<keyword evidence="1 2" id="KW-0238">DNA-binding</keyword>
<comment type="caution">
    <text evidence="4">The sequence shown here is derived from an EMBL/GenBank/DDBJ whole genome shotgun (WGS) entry which is preliminary data.</text>
</comment>
<gene>
    <name evidence="4" type="ORF">ACFFP1_08010</name>
</gene>
<organism evidence="4 5">
    <name type="scientific">Arthrobacter ramosus</name>
    <dbReference type="NCBI Taxonomy" id="1672"/>
    <lineage>
        <taxon>Bacteria</taxon>
        <taxon>Bacillati</taxon>
        <taxon>Actinomycetota</taxon>
        <taxon>Actinomycetes</taxon>
        <taxon>Micrococcales</taxon>
        <taxon>Micrococcaceae</taxon>
        <taxon>Arthrobacter</taxon>
    </lineage>
</organism>
<dbReference type="InterPro" id="IPR036271">
    <property type="entry name" value="Tet_transcr_reg_TetR-rel_C_sf"/>
</dbReference>
<evidence type="ECO:0000256" key="1">
    <source>
        <dbReference type="ARBA" id="ARBA00023125"/>
    </source>
</evidence>
<dbReference type="Pfam" id="PF00440">
    <property type="entry name" value="TetR_N"/>
    <property type="match status" value="1"/>
</dbReference>
<dbReference type="PANTHER" id="PTHR30055">
    <property type="entry name" value="HTH-TYPE TRANSCRIPTIONAL REGULATOR RUTR"/>
    <property type="match status" value="1"/>
</dbReference>
<dbReference type="SUPFAM" id="SSF48498">
    <property type="entry name" value="Tetracyclin repressor-like, C-terminal domain"/>
    <property type="match status" value="1"/>
</dbReference>
<reference evidence="4 5" key="1">
    <citation type="submission" date="2024-09" db="EMBL/GenBank/DDBJ databases">
        <authorList>
            <person name="Sun Q."/>
            <person name="Mori K."/>
        </authorList>
    </citation>
    <scope>NUCLEOTIDE SEQUENCE [LARGE SCALE GENOMIC DNA]</scope>
    <source>
        <strain evidence="4 5">JCM 1334</strain>
    </source>
</reference>
<dbReference type="PRINTS" id="PR00455">
    <property type="entry name" value="HTHTETR"/>
</dbReference>
<feature type="domain" description="HTH tetR-type" evidence="3">
    <location>
        <begin position="10"/>
        <end position="70"/>
    </location>
</feature>
<sequence>MEDRVSPGYGTGREALLAATVHVVARKGLRGLTYRAVAEIAGVNNSLVAHHFGSRDALIEAALEWSVSRSIGLSGLENLPTNEDDFCRSLMALIRENPDLQTFQYEMILEARRRPELAGAVRRLYESYISALSAGLSRLGISSDSGAAQAAFAALDGLVLQLIAGVDEEGVERAIRYLWTILAGSAEARSLPNLKA</sequence>
<dbReference type="InterPro" id="IPR050109">
    <property type="entry name" value="HTH-type_TetR-like_transc_reg"/>
</dbReference>
<dbReference type="Proteomes" id="UP001589702">
    <property type="component" value="Unassembled WGS sequence"/>
</dbReference>
<protein>
    <submittedName>
        <fullName evidence="4">TetR/AcrR family transcriptional regulator</fullName>
    </submittedName>
</protein>
<dbReference type="PANTHER" id="PTHR30055:SF231">
    <property type="entry name" value="TRANSCRIPTIONAL REGULATORY PROTEIN (PROBABLY DEOR-FAMILY)-RELATED"/>
    <property type="match status" value="1"/>
</dbReference>
<accession>A0ABV5XZ31</accession>
<evidence type="ECO:0000313" key="5">
    <source>
        <dbReference type="Proteomes" id="UP001589702"/>
    </source>
</evidence>
<keyword evidence="5" id="KW-1185">Reference proteome</keyword>
<name>A0ABV5XZ31_ARTRM</name>
<evidence type="ECO:0000259" key="3">
    <source>
        <dbReference type="PROSITE" id="PS50977"/>
    </source>
</evidence>
<dbReference type="InterPro" id="IPR001647">
    <property type="entry name" value="HTH_TetR"/>
</dbReference>
<dbReference type="EMBL" id="JBHMBC010000009">
    <property type="protein sequence ID" value="MFB9819445.1"/>
    <property type="molecule type" value="Genomic_DNA"/>
</dbReference>
<evidence type="ECO:0000313" key="4">
    <source>
        <dbReference type="EMBL" id="MFB9819445.1"/>
    </source>
</evidence>
<feature type="DNA-binding region" description="H-T-H motif" evidence="2">
    <location>
        <begin position="33"/>
        <end position="52"/>
    </location>
</feature>
<dbReference type="Gene3D" id="1.10.357.10">
    <property type="entry name" value="Tetracycline Repressor, domain 2"/>
    <property type="match status" value="1"/>
</dbReference>
<dbReference type="RefSeq" id="WP_234750666.1">
    <property type="nucleotide sequence ID" value="NZ_BAAAWN010000001.1"/>
</dbReference>
<dbReference type="SUPFAM" id="SSF46689">
    <property type="entry name" value="Homeodomain-like"/>
    <property type="match status" value="1"/>
</dbReference>
<dbReference type="InterPro" id="IPR009057">
    <property type="entry name" value="Homeodomain-like_sf"/>
</dbReference>
<dbReference type="Pfam" id="PF17940">
    <property type="entry name" value="TetR_C_31"/>
    <property type="match status" value="1"/>
</dbReference>
<dbReference type="PROSITE" id="PS50977">
    <property type="entry name" value="HTH_TETR_2"/>
    <property type="match status" value="1"/>
</dbReference>
<proteinExistence type="predicted"/>
<dbReference type="InterPro" id="IPR041583">
    <property type="entry name" value="TetR_C_31"/>
</dbReference>
<evidence type="ECO:0000256" key="2">
    <source>
        <dbReference type="PROSITE-ProRule" id="PRU00335"/>
    </source>
</evidence>